<dbReference type="GO" id="GO:0016787">
    <property type="term" value="F:hydrolase activity"/>
    <property type="evidence" value="ECO:0007669"/>
    <property type="project" value="UniProtKB-KW"/>
</dbReference>
<evidence type="ECO:0000256" key="1">
    <source>
        <dbReference type="ARBA" id="ARBA00022490"/>
    </source>
</evidence>
<organism evidence="7 8">
    <name type="scientific">Loigolactobacillus binensis</name>
    <dbReference type="NCBI Taxonomy" id="2559922"/>
    <lineage>
        <taxon>Bacteria</taxon>
        <taxon>Bacillati</taxon>
        <taxon>Bacillota</taxon>
        <taxon>Bacilli</taxon>
        <taxon>Lactobacillales</taxon>
        <taxon>Lactobacillaceae</taxon>
        <taxon>Loigolactobacillus</taxon>
    </lineage>
</organism>
<proteinExistence type="inferred from homology"/>
<feature type="binding site" evidence="5">
    <location>
        <position position="19"/>
    </location>
    <ligand>
        <name>Zn(2+)</name>
        <dbReference type="ChEBI" id="CHEBI:29105"/>
        <note>catalytic</note>
    </ligand>
</feature>
<dbReference type="InterPro" id="IPR032466">
    <property type="entry name" value="Metal_Hydrolase"/>
</dbReference>
<accession>A0ABW3ECK4</accession>
<feature type="binding site" evidence="5">
    <location>
        <position position="198"/>
    </location>
    <ligand>
        <name>Zn(2+)</name>
        <dbReference type="ChEBI" id="CHEBI:29105"/>
        <note>catalytic</note>
    </ligand>
</feature>
<feature type="binding site" evidence="5">
    <location>
        <position position="280"/>
    </location>
    <ligand>
        <name>substrate</name>
    </ligand>
</feature>
<comment type="catalytic activity">
    <reaction evidence="5">
        <text>adenine + H2O + H(+) = hypoxanthine + NH4(+)</text>
        <dbReference type="Rhea" id="RHEA:23688"/>
        <dbReference type="ChEBI" id="CHEBI:15377"/>
        <dbReference type="ChEBI" id="CHEBI:15378"/>
        <dbReference type="ChEBI" id="CHEBI:16708"/>
        <dbReference type="ChEBI" id="CHEBI:17368"/>
        <dbReference type="ChEBI" id="CHEBI:28938"/>
        <dbReference type="EC" id="3.5.4.2"/>
    </reaction>
</comment>
<evidence type="ECO:0000259" key="6">
    <source>
        <dbReference type="Pfam" id="PF00962"/>
    </source>
</evidence>
<protein>
    <recommendedName>
        <fullName evidence="5">Adenine deaminase</fullName>
        <shortName evidence="5">ADE</shortName>
        <ecNumber evidence="5">3.5.4.2</ecNumber>
    </recommendedName>
    <alternativeName>
        <fullName evidence="5">Adenine aminohydrolase</fullName>
        <shortName evidence="5">AAH</shortName>
    </alternativeName>
</protein>
<dbReference type="Pfam" id="PF00962">
    <property type="entry name" value="A_deaminase"/>
    <property type="match status" value="1"/>
</dbReference>
<evidence type="ECO:0000313" key="7">
    <source>
        <dbReference type="EMBL" id="MFD0898028.1"/>
    </source>
</evidence>
<dbReference type="PROSITE" id="PS00485">
    <property type="entry name" value="A_DEAMINASE"/>
    <property type="match status" value="1"/>
</dbReference>
<dbReference type="SUPFAM" id="SSF51556">
    <property type="entry name" value="Metallo-dependent hydrolases"/>
    <property type="match status" value="1"/>
</dbReference>
<evidence type="ECO:0000256" key="2">
    <source>
        <dbReference type="ARBA" id="ARBA00022723"/>
    </source>
</evidence>
<feature type="site" description="Important for catalytic activity" evidence="5">
    <location>
        <position position="224"/>
    </location>
</feature>
<comment type="cofactor">
    <cofactor evidence="5">
        <name>Zn(2+)</name>
        <dbReference type="ChEBI" id="CHEBI:29105"/>
    </cofactor>
    <text evidence="5">Binds 1 zinc ion per subunit.</text>
</comment>
<feature type="binding site" evidence="5">
    <location>
        <position position="279"/>
    </location>
    <ligand>
        <name>Zn(2+)</name>
        <dbReference type="ChEBI" id="CHEBI:29105"/>
        <note>catalytic</note>
    </ligand>
</feature>
<keyword evidence="2 5" id="KW-0479">Metal-binding</keyword>
<evidence type="ECO:0000256" key="4">
    <source>
        <dbReference type="ARBA" id="ARBA00022833"/>
    </source>
</evidence>
<dbReference type="InterPro" id="IPR028892">
    <property type="entry name" value="ADE"/>
</dbReference>
<dbReference type="Proteomes" id="UP001597104">
    <property type="component" value="Unassembled WGS sequence"/>
</dbReference>
<feature type="domain" description="Adenosine deaminase" evidence="6">
    <location>
        <begin position="14"/>
        <end position="333"/>
    </location>
</feature>
<name>A0ABW3ECK4_9LACO</name>
<comment type="caution">
    <text evidence="7">The sequence shown here is derived from an EMBL/GenBank/DDBJ whole genome shotgun (WGS) entry which is preliminary data.</text>
</comment>
<keyword evidence="8" id="KW-1185">Reference proteome</keyword>
<reference evidence="8" key="1">
    <citation type="journal article" date="2019" name="Int. J. Syst. Evol. Microbiol.">
        <title>The Global Catalogue of Microorganisms (GCM) 10K type strain sequencing project: providing services to taxonomists for standard genome sequencing and annotation.</title>
        <authorList>
            <consortium name="The Broad Institute Genomics Platform"/>
            <consortium name="The Broad Institute Genome Sequencing Center for Infectious Disease"/>
            <person name="Wu L."/>
            <person name="Ma J."/>
        </authorList>
    </citation>
    <scope>NUCLEOTIDE SEQUENCE [LARGE SCALE GENOMIC DNA]</scope>
    <source>
        <strain evidence="8">CCM 8925</strain>
    </source>
</reference>
<dbReference type="EC" id="3.5.4.2" evidence="5"/>
<dbReference type="EMBL" id="JBHTIO010000044">
    <property type="protein sequence ID" value="MFD0898028.1"/>
    <property type="molecule type" value="Genomic_DNA"/>
</dbReference>
<comment type="function">
    <text evidence="5">Catalyzes the hydrolytic deamination of adenine to hypoxanthine. Plays an important role in the purine salvage pathway and in nitrogen catabolism.</text>
</comment>
<comment type="caution">
    <text evidence="5">Lacks conserved residue(s) required for the propagation of feature annotation.</text>
</comment>
<dbReference type="PANTHER" id="PTHR43114">
    <property type="entry name" value="ADENINE DEAMINASE"/>
    <property type="match status" value="1"/>
</dbReference>
<comment type="similarity">
    <text evidence="5">Belongs to the metallo-dependent hydrolases superfamily. Adenosine and AMP deaminases family. Adenine deaminase type 2 subfamily.</text>
</comment>
<dbReference type="InterPro" id="IPR006330">
    <property type="entry name" value="Ado/ade_deaminase"/>
</dbReference>
<dbReference type="Gene3D" id="3.20.20.140">
    <property type="entry name" value="Metal-dependent hydrolases"/>
    <property type="match status" value="1"/>
</dbReference>
<keyword evidence="5" id="KW-0546">Nucleotide metabolism</keyword>
<dbReference type="CDD" id="cd01320">
    <property type="entry name" value="ADA"/>
    <property type="match status" value="1"/>
</dbReference>
<keyword evidence="3 5" id="KW-0378">Hydrolase</keyword>
<evidence type="ECO:0000256" key="5">
    <source>
        <dbReference type="HAMAP-Rule" id="MF_01962"/>
    </source>
</evidence>
<dbReference type="NCBIfam" id="TIGR01430">
    <property type="entry name" value="aden_deam"/>
    <property type="match status" value="1"/>
</dbReference>
<evidence type="ECO:0000313" key="8">
    <source>
        <dbReference type="Proteomes" id="UP001597104"/>
    </source>
</evidence>
<keyword evidence="1" id="KW-0963">Cytoplasm</keyword>
<dbReference type="InterPro" id="IPR006650">
    <property type="entry name" value="A/AMP_deam_AS"/>
</dbReference>
<feature type="binding site" evidence="5">
    <location>
        <position position="21"/>
    </location>
    <ligand>
        <name>Zn(2+)</name>
        <dbReference type="ChEBI" id="CHEBI:29105"/>
        <note>catalytic</note>
    </ligand>
</feature>
<dbReference type="RefSeq" id="WP_137636504.1">
    <property type="nucleotide sequence ID" value="NZ_BJDN01000001.1"/>
</dbReference>
<keyword evidence="4 5" id="KW-0862">Zinc</keyword>
<evidence type="ECO:0000256" key="3">
    <source>
        <dbReference type="ARBA" id="ARBA00022801"/>
    </source>
</evidence>
<dbReference type="InterPro" id="IPR001365">
    <property type="entry name" value="A_deaminase_dom"/>
</dbReference>
<dbReference type="HAMAP" id="MF_01962">
    <property type="entry name" value="Adenine_deaminase"/>
    <property type="match status" value="1"/>
</dbReference>
<dbReference type="PANTHER" id="PTHR43114:SF7">
    <property type="entry name" value="ADENOSINE DEAMINASE DOMAIN-CONTAINING PROTEIN"/>
    <property type="match status" value="1"/>
</dbReference>
<sequence length="338" mass="37647">MSTAVTREFTQGLPKAELHVHIEGTLEPELKLALAKRNQIDIGQSTIEEVQATYQYTDLASFLAVYYPGMAVLQQEQDFYDLAFAYLKRAAANNVRHVEIFFDPQAHTSRGVAFATVINGLYRAVVDARALNIDAALIMCFLRDFSKESARQTLLTALDYRDKILGIGLDSDEHNNPPLKFARQFEDAVANGFHITMHADVDQKESIDHIRQALEIIGVERLDHGTNIVEDPDLVDFVAKQQIGLTSCPLSNAFVSPEMKGKEVLALLAKNVPVSINSDDPAYFGGYIADNYYALAEKFALTKAQVVQLARNSFTTAWISAEQKALYLAELDQYVAQH</sequence>
<gene>
    <name evidence="7" type="primary">add</name>
    <name evidence="7" type="ORF">ACFQZ7_09870</name>
</gene>